<name>A0A7L7SHZ9_9CAUD</name>
<dbReference type="GeneID" id="63742958"/>
<dbReference type="KEGG" id="vg:63742958"/>
<evidence type="ECO:0000313" key="2">
    <source>
        <dbReference type="EMBL" id="QOC55730.1"/>
    </source>
</evidence>
<dbReference type="Proteomes" id="UP000516653">
    <property type="component" value="Segment"/>
</dbReference>
<evidence type="ECO:0000256" key="1">
    <source>
        <dbReference type="SAM" id="MobiDB-lite"/>
    </source>
</evidence>
<keyword evidence="3" id="KW-1185">Reference proteome</keyword>
<reference evidence="2 3" key="1">
    <citation type="submission" date="2020-07" db="EMBL/GenBank/DDBJ databases">
        <authorList>
            <person name="Buterbaugh K.M."/>
            <person name="Dean A.J."/>
            <person name="Durmis N.D."/>
            <person name="Gonzalez I.M."/>
            <person name="Kowalski E.M."/>
            <person name="Mundorff O.G."/>
            <person name="Vimal D."/>
            <person name="Chamarti P.R."/>
            <person name="Xu J."/>
            <person name="Butela K.A."/>
            <person name="Garlena R.A."/>
            <person name="Russell D.A."/>
            <person name="Pope W.H."/>
            <person name="Jacobs-Sera D."/>
            <person name="Hatfull G.F."/>
        </authorList>
    </citation>
    <scope>NUCLEOTIDE SEQUENCE [LARGE SCALE GENOMIC DNA]</scope>
</reference>
<proteinExistence type="predicted"/>
<gene>
    <name evidence="2" type="primary">30</name>
    <name evidence="2" type="ORF">SEA_ARCHIMEDES_30</name>
</gene>
<feature type="region of interest" description="Disordered" evidence="1">
    <location>
        <begin position="133"/>
        <end position="155"/>
    </location>
</feature>
<dbReference type="EMBL" id="MT771339">
    <property type="protein sequence ID" value="QOC55730.1"/>
    <property type="molecule type" value="Genomic_DNA"/>
</dbReference>
<dbReference type="RefSeq" id="YP_010049639.1">
    <property type="nucleotide sequence ID" value="NC_054392.1"/>
</dbReference>
<evidence type="ECO:0000313" key="3">
    <source>
        <dbReference type="Proteomes" id="UP000516653"/>
    </source>
</evidence>
<sequence length="155" mass="17211">MPKLTKQVAKSVDSAEAASGSFLLPEGRYAAQLKSVSQKDGNEYPYWVWEFENLHAEDGSKKPGRQWNNTSLSPKSLGFLKATFEAFGYTSDSDTDEMVGEWVVLYLVQETIAKGPKAGNLRNSVQSLIEFNPNEWDFDPEEAGTVAAESSDDEY</sequence>
<accession>A0A7L7SHZ9</accession>
<protein>
    <submittedName>
        <fullName evidence="2">Uncharacterized protein</fullName>
    </submittedName>
</protein>
<organism evidence="2 3">
    <name type="scientific">Gordonia phage Archimedes</name>
    <dbReference type="NCBI Taxonomy" id="2759389"/>
    <lineage>
        <taxon>Viruses</taxon>
        <taxon>Duplodnaviria</taxon>
        <taxon>Heunggongvirae</taxon>
        <taxon>Uroviricota</taxon>
        <taxon>Caudoviricetes</taxon>
        <taxon>Archimedesvirus</taxon>
        <taxon>Archimedesvirus archimedes</taxon>
    </lineage>
</organism>